<dbReference type="PANTHER" id="PTHR14187">
    <property type="entry name" value="ALPHA KINASE/ELONGATION FACTOR 2 KINASE"/>
    <property type="match status" value="1"/>
</dbReference>
<dbReference type="Gene3D" id="3.30.420.40">
    <property type="match status" value="1"/>
</dbReference>
<gene>
    <name evidence="2" type="ORF">MAR_034076</name>
</gene>
<sequence>MLAGATMSLLVASIDLGTTFSGWAYSYKHDYETNRNTPTVVLIKPDGKTLHSFGYDAESNYADLAETGDHKDCLKQHHCRHLPIEKNVGDSDASLCKSPIGTKYIVVDAGGGTVDITVHEIVSENTVRELHKASGGAWGGTKVDDAFEQLIEDIIGTGTFDEMRRESMEEYLDISREIEIKKREVDPDSDRAVSIRIPSILHQFTMTKHKKTLGEIVAESHHNGLVSLSRDKFRLDKDIALSLFDFTTKSIIDHLQKLVSMPSISDCTAILMVGGFSESRVLQHRIKNAFSTLQVIIPQDARLAVMQGAVSFGFSPMYIRERIAKYTYGTAAVHDRTERCLHPPAQLYTFSDGITRCIGLFQVLVKEGSTLKLDSVVTESCGPNTPDQTIAYLPLFASEYPNAELVSDPGCRLIGNLYVPLDPKLFQSGRIYNASFRFGGTEIVVKVNNTITGEEFSTSVDFLG</sequence>
<reference evidence="2" key="1">
    <citation type="submission" date="2022-11" db="EMBL/GenBank/DDBJ databases">
        <title>Centuries of genome instability and evolution in soft-shell clam transmissible cancer (bioRxiv).</title>
        <authorList>
            <person name="Hart S.F.M."/>
            <person name="Yonemitsu M.A."/>
            <person name="Giersch R.M."/>
            <person name="Beal B.F."/>
            <person name="Arriagada G."/>
            <person name="Davis B.W."/>
            <person name="Ostrander E.A."/>
            <person name="Goff S.P."/>
            <person name="Metzger M.J."/>
        </authorList>
    </citation>
    <scope>NUCLEOTIDE SEQUENCE</scope>
    <source>
        <strain evidence="2">MELC-2E11</strain>
        <tissue evidence="2">Siphon/mantle</tissue>
    </source>
</reference>
<keyword evidence="3" id="KW-1185">Reference proteome</keyword>
<protein>
    <submittedName>
        <fullName evidence="2">HS12B-like protein</fullName>
    </submittedName>
</protein>
<dbReference type="InterPro" id="IPR018181">
    <property type="entry name" value="Heat_shock_70_CS"/>
</dbReference>
<feature type="chain" id="PRO_5045740435" evidence="1">
    <location>
        <begin position="25"/>
        <end position="464"/>
    </location>
</feature>
<accession>A0ABY7GDE4</accession>
<name>A0ABY7GDE4_MYAAR</name>
<dbReference type="Gene3D" id="3.90.640.10">
    <property type="entry name" value="Actin, Chain A, domain 4"/>
    <property type="match status" value="1"/>
</dbReference>
<feature type="signal peptide" evidence="1">
    <location>
        <begin position="1"/>
        <end position="24"/>
    </location>
</feature>
<dbReference type="Proteomes" id="UP001164746">
    <property type="component" value="Chromosome 17"/>
</dbReference>
<dbReference type="InterPro" id="IPR043129">
    <property type="entry name" value="ATPase_NBD"/>
</dbReference>
<evidence type="ECO:0000256" key="1">
    <source>
        <dbReference type="SAM" id="SignalP"/>
    </source>
</evidence>
<proteinExistence type="predicted"/>
<dbReference type="PROSITE" id="PS00297">
    <property type="entry name" value="HSP70_1"/>
    <property type="match status" value="1"/>
</dbReference>
<organism evidence="2 3">
    <name type="scientific">Mya arenaria</name>
    <name type="common">Soft-shell clam</name>
    <dbReference type="NCBI Taxonomy" id="6604"/>
    <lineage>
        <taxon>Eukaryota</taxon>
        <taxon>Metazoa</taxon>
        <taxon>Spiralia</taxon>
        <taxon>Lophotrochozoa</taxon>
        <taxon>Mollusca</taxon>
        <taxon>Bivalvia</taxon>
        <taxon>Autobranchia</taxon>
        <taxon>Heteroconchia</taxon>
        <taxon>Euheterodonta</taxon>
        <taxon>Imparidentia</taxon>
        <taxon>Neoheterodontei</taxon>
        <taxon>Myida</taxon>
        <taxon>Myoidea</taxon>
        <taxon>Myidae</taxon>
        <taxon>Mya</taxon>
    </lineage>
</organism>
<evidence type="ECO:0000313" key="3">
    <source>
        <dbReference type="Proteomes" id="UP001164746"/>
    </source>
</evidence>
<dbReference type="EMBL" id="CP111028">
    <property type="protein sequence ID" value="WAR31534.1"/>
    <property type="molecule type" value="Genomic_DNA"/>
</dbReference>
<dbReference type="PANTHER" id="PTHR14187:SF5">
    <property type="entry name" value="HEAT SHOCK 70 KDA PROTEIN 12A"/>
    <property type="match status" value="1"/>
</dbReference>
<keyword evidence="1" id="KW-0732">Signal</keyword>
<dbReference type="SUPFAM" id="SSF53067">
    <property type="entry name" value="Actin-like ATPase domain"/>
    <property type="match status" value="1"/>
</dbReference>
<evidence type="ECO:0000313" key="2">
    <source>
        <dbReference type="EMBL" id="WAR31534.1"/>
    </source>
</evidence>